<dbReference type="Gene3D" id="3.40.50.410">
    <property type="entry name" value="von Willebrand factor, type A domain"/>
    <property type="match status" value="1"/>
</dbReference>
<dbReference type="Pfam" id="PF00092">
    <property type="entry name" value="VWA"/>
    <property type="match status" value="1"/>
</dbReference>
<dbReference type="InterPro" id="IPR036465">
    <property type="entry name" value="vWFA_dom_sf"/>
</dbReference>
<feature type="chain" id="PRO_5045530138" evidence="3">
    <location>
        <begin position="23"/>
        <end position="476"/>
    </location>
</feature>
<evidence type="ECO:0000256" key="3">
    <source>
        <dbReference type="SAM" id="SignalP"/>
    </source>
</evidence>
<feature type="region of interest" description="Disordered" evidence="2">
    <location>
        <begin position="26"/>
        <end position="65"/>
    </location>
</feature>
<keyword evidence="1" id="KW-0175">Coiled coil</keyword>
<dbReference type="Proteomes" id="UP001335737">
    <property type="component" value="Unassembled WGS sequence"/>
</dbReference>
<evidence type="ECO:0000313" key="5">
    <source>
        <dbReference type="EMBL" id="MEC5424940.1"/>
    </source>
</evidence>
<dbReference type="PROSITE" id="PS50234">
    <property type="entry name" value="VWFA"/>
    <property type="match status" value="1"/>
</dbReference>
<feature type="coiled-coil region" evidence="1">
    <location>
        <begin position="426"/>
        <end position="468"/>
    </location>
</feature>
<keyword evidence="3" id="KW-0732">Signal</keyword>
<protein>
    <submittedName>
        <fullName evidence="5">VWA domain-containing protein</fullName>
    </submittedName>
</protein>
<reference evidence="5 6" key="1">
    <citation type="journal article" date="2024" name="Int. J. Syst. Evol. Microbiol.">
        <title>Virgibacillus tibetensis sp. nov., isolated from salt lake on the Tibetan Plateau of China.</title>
        <authorList>
            <person name="Phurbu D."/>
            <person name="Liu Z.-X."/>
            <person name="Wang R."/>
            <person name="Zheng Y.-Y."/>
            <person name="Liu H.-C."/>
            <person name="Zhou Y.-G."/>
            <person name="Yu Y.-J."/>
            <person name="Li A.-H."/>
        </authorList>
    </citation>
    <scope>NUCLEOTIDE SEQUENCE [LARGE SCALE GENOMIC DNA]</scope>
    <source>
        <strain evidence="5 6">C22-A2</strain>
    </source>
</reference>
<dbReference type="RefSeq" id="WP_327608497.1">
    <property type="nucleotide sequence ID" value="NZ_JARZFX010000009.1"/>
</dbReference>
<comment type="caution">
    <text evidence="5">The sequence shown here is derived from an EMBL/GenBank/DDBJ whole genome shotgun (WGS) entry which is preliminary data.</text>
</comment>
<dbReference type="PROSITE" id="PS51257">
    <property type="entry name" value="PROKAR_LIPOPROTEIN"/>
    <property type="match status" value="1"/>
</dbReference>
<evidence type="ECO:0000256" key="2">
    <source>
        <dbReference type="SAM" id="MobiDB-lite"/>
    </source>
</evidence>
<name>A0ABU6KIG1_9BACI</name>
<dbReference type="EMBL" id="JARZFX010000009">
    <property type="protein sequence ID" value="MEC5424940.1"/>
    <property type="molecule type" value="Genomic_DNA"/>
</dbReference>
<feature type="domain" description="VWFA" evidence="4">
    <location>
        <begin position="173"/>
        <end position="364"/>
    </location>
</feature>
<keyword evidence="6" id="KW-1185">Reference proteome</keyword>
<feature type="compositionally biased region" description="Basic and acidic residues" evidence="2">
    <location>
        <begin position="35"/>
        <end position="45"/>
    </location>
</feature>
<gene>
    <name evidence="5" type="ORF">QGM71_15745</name>
</gene>
<feature type="compositionally biased region" description="Basic and acidic residues" evidence="2">
    <location>
        <begin position="52"/>
        <end position="65"/>
    </location>
</feature>
<evidence type="ECO:0000313" key="6">
    <source>
        <dbReference type="Proteomes" id="UP001335737"/>
    </source>
</evidence>
<accession>A0ABU6KIG1</accession>
<dbReference type="InterPro" id="IPR002035">
    <property type="entry name" value="VWF_A"/>
</dbReference>
<proteinExistence type="predicted"/>
<feature type="signal peptide" evidence="3">
    <location>
        <begin position="1"/>
        <end position="22"/>
    </location>
</feature>
<organism evidence="5 6">
    <name type="scientific">Virgibacillus tibetensis</name>
    <dbReference type="NCBI Taxonomy" id="3042313"/>
    <lineage>
        <taxon>Bacteria</taxon>
        <taxon>Bacillati</taxon>
        <taxon>Bacillota</taxon>
        <taxon>Bacilli</taxon>
        <taxon>Bacillales</taxon>
        <taxon>Bacillaceae</taxon>
        <taxon>Virgibacillus</taxon>
    </lineage>
</organism>
<evidence type="ECO:0000256" key="1">
    <source>
        <dbReference type="SAM" id="Coils"/>
    </source>
</evidence>
<sequence length="476" mass="54739">MNYKSILILLITVFLLFSCSKNEEPAEINANQQSENEKEKVKSNENDENNEIEEKTDVEDKKEDKNGMEFLEETPEVPEDTAGFINQVQGDFPLWSSDWNDSNIAEVVERLNRLNPLPEDASEKEYDQYFTYIYSLIAEDFPDPEDLIKKWEFGEFGNPDLPDSRFHFKENYNIEVLLDASGSMGAYIGNETMMQIAKESIHDFMKQVPEDANVSFRVYGHKGTGSQEDKAKSCAAIEQVYGYASYNEEKFKEELDKIEPAGWTPLADVLEQAEEALKEFDAENSTNLIYVVSDGVETCGGDPVKVAKSLADSNAEPIINIIGFNVDSEAQAQLKKMADESGGIFTTANNQEQLKEEFNRAEKVLEAWESWKKDALQDVKKIEIDNGFDIMAESNEWYKKNLRQNTNIYRITRMLREKEIIAYNQLKEFDARRNKVNELIKEARQEALEELENINVEKLEEIKKSINDKYNKQPQN</sequence>
<dbReference type="SUPFAM" id="SSF53300">
    <property type="entry name" value="vWA-like"/>
    <property type="match status" value="1"/>
</dbReference>
<evidence type="ECO:0000259" key="4">
    <source>
        <dbReference type="PROSITE" id="PS50234"/>
    </source>
</evidence>
<dbReference type="SMART" id="SM00327">
    <property type="entry name" value="VWA"/>
    <property type="match status" value="1"/>
</dbReference>